<dbReference type="SMART" id="SM00327">
    <property type="entry name" value="VWA"/>
    <property type="match status" value="1"/>
</dbReference>
<dbReference type="Pfam" id="PF01471">
    <property type="entry name" value="PG_binding_1"/>
    <property type="match status" value="1"/>
</dbReference>
<evidence type="ECO:0000313" key="3">
    <source>
        <dbReference type="EMBL" id="SLN54548.1"/>
    </source>
</evidence>
<dbReference type="Proteomes" id="UP000193307">
    <property type="component" value="Unassembled WGS sequence"/>
</dbReference>
<feature type="domain" description="VWFA" evidence="2">
    <location>
        <begin position="778"/>
        <end position="969"/>
    </location>
</feature>
<dbReference type="RefSeq" id="WP_085849921.1">
    <property type="nucleotide sequence ID" value="NZ_FNZV01000009.1"/>
</dbReference>
<evidence type="ECO:0000259" key="2">
    <source>
        <dbReference type="PROSITE" id="PS50234"/>
    </source>
</evidence>
<feature type="region of interest" description="Disordered" evidence="1">
    <location>
        <begin position="1348"/>
        <end position="1367"/>
    </location>
</feature>
<dbReference type="Gene3D" id="3.40.50.410">
    <property type="entry name" value="von Willebrand factor, type A domain"/>
    <property type="match status" value="1"/>
</dbReference>
<dbReference type="Gene3D" id="1.10.101.10">
    <property type="entry name" value="PGBD-like superfamily/PGBD"/>
    <property type="match status" value="1"/>
</dbReference>
<evidence type="ECO:0000256" key="1">
    <source>
        <dbReference type="SAM" id="MobiDB-lite"/>
    </source>
</evidence>
<dbReference type="STRING" id="658057.SAMN04488032_109124"/>
<dbReference type="InterPro" id="IPR036465">
    <property type="entry name" value="vWFA_dom_sf"/>
</dbReference>
<organism evidence="3 4">
    <name type="scientific">Pacificibacter marinus</name>
    <dbReference type="NCBI Taxonomy" id="658057"/>
    <lineage>
        <taxon>Bacteria</taxon>
        <taxon>Pseudomonadati</taxon>
        <taxon>Pseudomonadota</taxon>
        <taxon>Alphaproteobacteria</taxon>
        <taxon>Rhodobacterales</taxon>
        <taxon>Roseobacteraceae</taxon>
        <taxon>Pacificibacter</taxon>
    </lineage>
</organism>
<dbReference type="EMBL" id="FWFW01000009">
    <property type="protein sequence ID" value="SLN54548.1"/>
    <property type="molecule type" value="Genomic_DNA"/>
</dbReference>
<dbReference type="InterPro" id="IPR036366">
    <property type="entry name" value="PGBDSf"/>
</dbReference>
<keyword evidence="4" id="KW-1185">Reference proteome</keyword>
<dbReference type="SUPFAM" id="SSF53300">
    <property type="entry name" value="vWA-like"/>
    <property type="match status" value="1"/>
</dbReference>
<proteinExistence type="predicted"/>
<protein>
    <recommendedName>
        <fullName evidence="2">VWFA domain-containing protein</fullName>
    </recommendedName>
</protein>
<dbReference type="InterPro" id="IPR002035">
    <property type="entry name" value="VWF_A"/>
</dbReference>
<reference evidence="3 4" key="1">
    <citation type="submission" date="2017-03" db="EMBL/GenBank/DDBJ databases">
        <authorList>
            <person name="Afonso C.L."/>
            <person name="Miller P.J."/>
            <person name="Scott M.A."/>
            <person name="Spackman E."/>
            <person name="Goraichik I."/>
            <person name="Dimitrov K.M."/>
            <person name="Suarez D.L."/>
            <person name="Swayne D.E."/>
        </authorList>
    </citation>
    <scope>NUCLEOTIDE SEQUENCE [LARGE SCALE GENOMIC DNA]</scope>
    <source>
        <strain evidence="3 4">CECT 7971</strain>
    </source>
</reference>
<sequence>MTASFPVPSILRVITIVICVTLIAPTYAQAQNLLVDSGFDAAPQTALGNAGPKDLTPWSFATLMNTGGIIQNAHNLVTVDGAGGYNYSNLGPESDASGAVAGTNQYYIDSGTIPMLGWQYVTPSCSGTATATLYVTNREDHGLSGPTVIGNGAPTPADPSQFFATEGGLAVFPVSSQVPPFPAGFAVETGPNAQLVSALKTQFDNEELRFVLGAGSTQAYPWTPISTQVPVTAGQVYAYMVELGHSVNMDNASLEIACEDPVPQKDPVDFGLKKGCRAMGVENGTAHYLCSIYVSPPSSGTLTSPLTLDELFTTVSGAPATTYIQALQGTPAAPNGWLCQQPAFANGASCTISAADFNGNTNHRIDAQISIPTAALVKEGFKNCAQVRIGDKVVGSSECIDIERDVEPTFDIEKTCGPSGDRMTFSPTFWVQPYQCTLTVTTNGAPLTGTLWMTENLSFGQNPGAAQIQNLTSADPWVCATPPFAAPGQGTQPNCSIQGSQFPASGTSTLTVDLLMNASMDLFGAQNCASLLLGKEHANGLEVANDCDVIAGPPAPQTPSLDISKNCAAGVRGSDGIWTVDCEIIVELEGFDPQQPHQIYLRDELQLDGIHTPLTSLMPFPTMGMGSWGPTTGTPAGYNSGSGMSHNYIGSDGSGTITVPYTATFSGSGGRPLSGPQAMNCTWVYITTLNLRAPSGPLGTEKLCVPLNFPLSAVVGSKPVIADPAQPSEPILGTGEAHPGPIIDHVAPPLTPTPGTGSISVDTDIPVTVVSPAGCGFDTLFVIDRSGSMNTHNRLQLTKQAVLSALHIFEGGGSKSGAIAFSTTAAPIGASSAVLPSQALDAAISNLSALGLTNWQSGFEMANLVVSPLTDKPLVLFITDGLPNRPSPATGPVGNYPITQAVPALNALRAQGSRVVGITIGGAGVATRLTQFLGHNLVVAGGNVAIDPQSTDVISIPSSDLIIPAFEAIAQAYCPSRGKMTGAQKLSLMTALQAIPKSAGVYMGDDEMPPEPQQEAEVQPQVTPVITPNLTIVKSQTSACEPNRASQTYDCGFRLSVTNTGTTTYLGRLVMTDTGGTPQMHAATALSNNGWRCGPVVRNAMSCTKSAANLAPGASTHIDLRVQVNGLRNGGSYQNCATTGVTEDRRQRVALVQKIMNDRGLNAGPVDGAAGSKTYAALAVLQKQLGLPVGRDFDDALFAALGLPLARAGAQSCVTANLPDMPAPSLQCEPATTVKQGESCACRFDNMERRTATSCQCGGGFTFVRGKGCVVDAVPAPQPVPAPNPDPEPAPDTPDAPALVCDAATTRLRGDQCVCLDPKNAQNVSPTQCRCTNGLPMIGGKCLPVEINPTPKPAPDTGSVPRPTDEAAEADKCKILLNGICIKK</sequence>
<dbReference type="InterPro" id="IPR036365">
    <property type="entry name" value="PGBD-like_sf"/>
</dbReference>
<dbReference type="CDD" id="cd00198">
    <property type="entry name" value="vWFA"/>
    <property type="match status" value="1"/>
</dbReference>
<evidence type="ECO:0000313" key="4">
    <source>
        <dbReference type="Proteomes" id="UP000193307"/>
    </source>
</evidence>
<accession>A0A1Y5T2T2</accession>
<dbReference type="PROSITE" id="PS50234">
    <property type="entry name" value="VWFA"/>
    <property type="match status" value="1"/>
</dbReference>
<name>A0A1Y5T2T2_9RHOB</name>
<dbReference type="SUPFAM" id="SSF47090">
    <property type="entry name" value="PGBD-like"/>
    <property type="match status" value="1"/>
</dbReference>
<dbReference type="Pfam" id="PF13519">
    <property type="entry name" value="VWA_2"/>
    <property type="match status" value="1"/>
</dbReference>
<dbReference type="InterPro" id="IPR002477">
    <property type="entry name" value="Peptidoglycan-bd-like"/>
</dbReference>
<gene>
    <name evidence="3" type="ORF">PAM7971_02815</name>
</gene>
<dbReference type="OrthoDB" id="8033216at2"/>